<keyword evidence="1" id="KW-1133">Transmembrane helix</keyword>
<organism evidence="2 3">
    <name type="scientific">Cerasicoccus arenae</name>
    <dbReference type="NCBI Taxonomy" id="424488"/>
    <lineage>
        <taxon>Bacteria</taxon>
        <taxon>Pseudomonadati</taxon>
        <taxon>Verrucomicrobiota</taxon>
        <taxon>Opitutia</taxon>
        <taxon>Puniceicoccales</taxon>
        <taxon>Cerasicoccaceae</taxon>
        <taxon>Cerasicoccus</taxon>
    </lineage>
</organism>
<reference evidence="2" key="1">
    <citation type="journal article" date="2014" name="Int. J. Syst. Evol. Microbiol.">
        <title>Complete genome sequence of Corynebacterium casei LMG S-19264T (=DSM 44701T), isolated from a smear-ripened cheese.</title>
        <authorList>
            <consortium name="US DOE Joint Genome Institute (JGI-PGF)"/>
            <person name="Walter F."/>
            <person name="Albersmeier A."/>
            <person name="Kalinowski J."/>
            <person name="Ruckert C."/>
        </authorList>
    </citation>
    <scope>NUCLEOTIDE SEQUENCE</scope>
    <source>
        <strain evidence="2">KCTC 12870</strain>
    </source>
</reference>
<keyword evidence="3" id="KW-1185">Reference proteome</keyword>
<dbReference type="AlphaFoldDB" id="A0A8J3DBD4"/>
<sequence length="253" mass="28421">MHTFHHVNSLIVNILAAAENDAAHQIGYLIGTTISVLILLAIPVLFIVSIVKYVKRRSTGWLVVLVITSLPVLAFIGMFSYGIYVGYTSALDKVADDQVEGTDRVVPVAGSPLTIGMPDHWKLLKIVEEDVPLQMGNLFQEEYLMAFSYSKMDILDDLDGFTEYSNDTLLGRMDSGRVVDSRHFEVNGMNVSESEIQGEIDNMRINYLNYVVEGQNDFYQIMTWTLNSKSGSAYPVFREAIQTIEEDHNLNLK</sequence>
<gene>
    <name evidence="2" type="ORF">GCM10007047_13370</name>
</gene>
<name>A0A8J3DBD4_9BACT</name>
<evidence type="ECO:0000256" key="1">
    <source>
        <dbReference type="SAM" id="Phobius"/>
    </source>
</evidence>
<reference evidence="2" key="2">
    <citation type="submission" date="2020-09" db="EMBL/GenBank/DDBJ databases">
        <authorList>
            <person name="Sun Q."/>
            <person name="Kim S."/>
        </authorList>
    </citation>
    <scope>NUCLEOTIDE SEQUENCE</scope>
    <source>
        <strain evidence="2">KCTC 12870</strain>
    </source>
</reference>
<keyword evidence="1" id="KW-0472">Membrane</keyword>
<evidence type="ECO:0000313" key="3">
    <source>
        <dbReference type="Proteomes" id="UP000642829"/>
    </source>
</evidence>
<dbReference type="Proteomes" id="UP000642829">
    <property type="component" value="Unassembled WGS sequence"/>
</dbReference>
<proteinExistence type="predicted"/>
<protein>
    <submittedName>
        <fullName evidence="2">Uncharacterized protein</fullName>
    </submittedName>
</protein>
<accession>A0A8J3DBD4</accession>
<evidence type="ECO:0000313" key="2">
    <source>
        <dbReference type="EMBL" id="GHB98535.1"/>
    </source>
</evidence>
<feature type="transmembrane region" description="Helical" evidence="1">
    <location>
        <begin position="26"/>
        <end position="48"/>
    </location>
</feature>
<dbReference type="EMBL" id="BMXG01000006">
    <property type="protein sequence ID" value="GHB98535.1"/>
    <property type="molecule type" value="Genomic_DNA"/>
</dbReference>
<comment type="caution">
    <text evidence="2">The sequence shown here is derived from an EMBL/GenBank/DDBJ whole genome shotgun (WGS) entry which is preliminary data.</text>
</comment>
<feature type="transmembrane region" description="Helical" evidence="1">
    <location>
        <begin position="60"/>
        <end position="84"/>
    </location>
</feature>
<keyword evidence="1" id="KW-0812">Transmembrane</keyword>